<comment type="similarity">
    <text evidence="2">Belongs to the TAF4 family.</text>
</comment>
<comment type="subcellular location">
    <subcellularLocation>
        <location evidence="1">Nucleus</location>
    </subcellularLocation>
</comment>
<keyword evidence="3" id="KW-0805">Transcription regulation</keyword>
<dbReference type="GO" id="GO:0005669">
    <property type="term" value="C:transcription factor TFIID complex"/>
    <property type="evidence" value="ECO:0007669"/>
    <property type="project" value="InterPro"/>
</dbReference>
<dbReference type="GO" id="GO:0016251">
    <property type="term" value="F:RNA polymerase II general transcription initiation factor activity"/>
    <property type="evidence" value="ECO:0007669"/>
    <property type="project" value="TreeGrafter"/>
</dbReference>
<keyword evidence="4" id="KW-0804">Transcription</keyword>
<sequence length="529" mass="56913">MIALRQLMPNAQSFIQQCMQQPAPTQEAVSTCTSAAPAPSIAVAASAVATTSIPVTNPASASVTVTATPVIKPVLASVLATPSLQTVKPKPVPSSAVVTASLHPAASALTTTIATSGLATIHTVKPVFTSAVATSSLQSAKPKPLLVSTVASSAATPLQPLKPVLGTPVSIKISQPNSIVAQSVGTQQVVKVKQLVVQQPSGTIVKQVSTLPQPSMLTPTEKRMPLNTLVQANQFPAGSILKQITLPGNKILSLQASPLQKAKIKENGATSFRDEDDINDVTSMAEVNLNEENTCILATNSELIGTVIHSCADEPFLSSEVLQKKILNIGKRHDIMELNSDVVNLISHATQERLRGLLEKLTIIAQHRVSTHKGNDRYIVSSDTRAQLKFLEKLDHLEKQRKAEEEREMLLRAVKSRSSKDDPEQLQLKQKVKEMQQLELAQMQQREANLTALAAIGPRKKRPLDSSSTGSGLEGLNRNGIAPGSSGFSLTKQLLCPRITRVCLRDLIFCMEQEREMKHSLTLYRALLK</sequence>
<dbReference type="FunFam" id="1.10.20.10:FF:000015">
    <property type="entry name" value="Transcription initiation factor TFIID subunit 4B"/>
    <property type="match status" value="1"/>
</dbReference>
<evidence type="ECO:0000313" key="9">
    <source>
        <dbReference type="Proteomes" id="UP000694419"/>
    </source>
</evidence>
<dbReference type="GO" id="GO:0046982">
    <property type="term" value="F:protein heterodimerization activity"/>
    <property type="evidence" value="ECO:0007669"/>
    <property type="project" value="InterPro"/>
</dbReference>
<evidence type="ECO:0000256" key="3">
    <source>
        <dbReference type="ARBA" id="ARBA00023015"/>
    </source>
</evidence>
<reference evidence="8" key="1">
    <citation type="submission" date="2025-08" db="UniProtKB">
        <authorList>
            <consortium name="Ensembl"/>
        </authorList>
    </citation>
    <scope>IDENTIFICATION</scope>
</reference>
<organism evidence="8 9">
    <name type="scientific">Calidris pygmaea</name>
    <name type="common">Spoon-billed sandpiper</name>
    <dbReference type="NCBI Taxonomy" id="425635"/>
    <lineage>
        <taxon>Eukaryota</taxon>
        <taxon>Metazoa</taxon>
        <taxon>Chordata</taxon>
        <taxon>Craniata</taxon>
        <taxon>Vertebrata</taxon>
        <taxon>Euteleostomi</taxon>
        <taxon>Archelosauria</taxon>
        <taxon>Archosauria</taxon>
        <taxon>Dinosauria</taxon>
        <taxon>Saurischia</taxon>
        <taxon>Theropoda</taxon>
        <taxon>Coelurosauria</taxon>
        <taxon>Aves</taxon>
        <taxon>Neognathae</taxon>
        <taxon>Neoaves</taxon>
        <taxon>Charadriiformes</taxon>
        <taxon>Scolopacidae</taxon>
        <taxon>Calidris</taxon>
    </lineage>
</organism>
<dbReference type="PANTHER" id="PTHR15138:SF17">
    <property type="entry name" value="TRANSCRIPTION INITIATION FACTOR TFIID SUBUNIT 4B"/>
    <property type="match status" value="1"/>
</dbReference>
<reference evidence="8" key="2">
    <citation type="submission" date="2025-09" db="UniProtKB">
        <authorList>
            <consortium name="Ensembl"/>
        </authorList>
    </citation>
    <scope>IDENTIFICATION</scope>
</reference>
<name>A0A8C3JCW0_9CHAR</name>
<protein>
    <submittedName>
        <fullName evidence="8">TATA-box binding protein associated factor 4b</fullName>
    </submittedName>
</protein>
<dbReference type="Gene3D" id="1.10.20.10">
    <property type="entry name" value="Histone, subunit A"/>
    <property type="match status" value="1"/>
</dbReference>
<evidence type="ECO:0000256" key="6">
    <source>
        <dbReference type="SAM" id="MobiDB-lite"/>
    </source>
</evidence>
<dbReference type="InterPro" id="IPR007900">
    <property type="entry name" value="TAF4_C"/>
</dbReference>
<dbReference type="Pfam" id="PF05236">
    <property type="entry name" value="TAF4"/>
    <property type="match status" value="1"/>
</dbReference>
<dbReference type="PANTHER" id="PTHR15138">
    <property type="entry name" value="TRANSCRIPTION INITIATION FACTOR TFIID SUBUNIT 4"/>
    <property type="match status" value="1"/>
</dbReference>
<dbReference type="GO" id="GO:0003677">
    <property type="term" value="F:DNA binding"/>
    <property type="evidence" value="ECO:0007669"/>
    <property type="project" value="TreeGrafter"/>
</dbReference>
<evidence type="ECO:0000259" key="7">
    <source>
        <dbReference type="Pfam" id="PF05236"/>
    </source>
</evidence>
<dbReference type="AlphaFoldDB" id="A0A8C3JCW0"/>
<feature type="domain" description="Transcription initiation factor TFIID component TAF4 C-terminal" evidence="7">
    <location>
        <begin position="278"/>
        <end position="526"/>
    </location>
</feature>
<feature type="region of interest" description="Disordered" evidence="6">
    <location>
        <begin position="459"/>
        <end position="478"/>
    </location>
</feature>
<evidence type="ECO:0000256" key="1">
    <source>
        <dbReference type="ARBA" id="ARBA00004123"/>
    </source>
</evidence>
<keyword evidence="5" id="KW-0539">Nucleus</keyword>
<dbReference type="Proteomes" id="UP000694419">
    <property type="component" value="Unplaced"/>
</dbReference>
<keyword evidence="9" id="KW-1185">Reference proteome</keyword>
<dbReference type="SUPFAM" id="SSF47113">
    <property type="entry name" value="Histone-fold"/>
    <property type="match status" value="1"/>
</dbReference>
<proteinExistence type="inferred from homology"/>
<dbReference type="InterPro" id="IPR045144">
    <property type="entry name" value="TAF4"/>
</dbReference>
<dbReference type="GO" id="GO:0006367">
    <property type="term" value="P:transcription initiation at RNA polymerase II promoter"/>
    <property type="evidence" value="ECO:0007669"/>
    <property type="project" value="TreeGrafter"/>
</dbReference>
<evidence type="ECO:0000256" key="2">
    <source>
        <dbReference type="ARBA" id="ARBA00006178"/>
    </source>
</evidence>
<evidence type="ECO:0000256" key="4">
    <source>
        <dbReference type="ARBA" id="ARBA00023163"/>
    </source>
</evidence>
<evidence type="ECO:0000256" key="5">
    <source>
        <dbReference type="ARBA" id="ARBA00023242"/>
    </source>
</evidence>
<dbReference type="CDD" id="cd08045">
    <property type="entry name" value="HFD_TAF4"/>
    <property type="match status" value="1"/>
</dbReference>
<dbReference type="Ensembl" id="ENSCPGT00000006377.1">
    <property type="protein sequence ID" value="ENSCPGP00000005793.1"/>
    <property type="gene ID" value="ENSCPGG00000004092.1"/>
</dbReference>
<evidence type="ECO:0000313" key="8">
    <source>
        <dbReference type="Ensembl" id="ENSCPGP00000005793.1"/>
    </source>
</evidence>
<dbReference type="InterPro" id="IPR009072">
    <property type="entry name" value="Histone-fold"/>
</dbReference>
<accession>A0A8C3JCW0</accession>